<dbReference type="InterPro" id="IPR045155">
    <property type="entry name" value="Beta-lactam_cat"/>
</dbReference>
<dbReference type="EMBL" id="WLZY01000007">
    <property type="protein sequence ID" value="NDL59527.1"/>
    <property type="molecule type" value="Genomic_DNA"/>
</dbReference>
<dbReference type="PANTHER" id="PTHR35333">
    <property type="entry name" value="BETA-LACTAMASE"/>
    <property type="match status" value="1"/>
</dbReference>
<evidence type="ECO:0000313" key="3">
    <source>
        <dbReference type="Proteomes" id="UP000460435"/>
    </source>
</evidence>
<accession>A0A7K3M971</accession>
<dbReference type="GO" id="GO:0030655">
    <property type="term" value="P:beta-lactam antibiotic catabolic process"/>
    <property type="evidence" value="ECO:0007669"/>
    <property type="project" value="InterPro"/>
</dbReference>
<dbReference type="RefSeq" id="WP_162452199.1">
    <property type="nucleotide sequence ID" value="NZ_WLZY01000007.1"/>
</dbReference>
<dbReference type="AlphaFoldDB" id="A0A7K3M971"/>
<dbReference type="InterPro" id="IPR012338">
    <property type="entry name" value="Beta-lactam/transpept-like"/>
</dbReference>
<reference evidence="2 3" key="1">
    <citation type="submission" date="2019-11" db="EMBL/GenBank/DDBJ databases">
        <authorList>
            <person name="Li X.-J."/>
            <person name="Feng X.-M."/>
        </authorList>
    </citation>
    <scope>NUCLEOTIDE SEQUENCE [LARGE SCALE GENOMIC DNA]</scope>
    <source>
        <strain evidence="2 3">XMNu-373</strain>
    </source>
</reference>
<proteinExistence type="predicted"/>
<dbReference type="Proteomes" id="UP000460435">
    <property type="component" value="Unassembled WGS sequence"/>
</dbReference>
<dbReference type="Gene3D" id="3.40.710.10">
    <property type="entry name" value="DD-peptidase/beta-lactamase superfamily"/>
    <property type="match status" value="1"/>
</dbReference>
<gene>
    <name evidence="2" type="ORF">F7O44_20875</name>
</gene>
<dbReference type="Pfam" id="PF13354">
    <property type="entry name" value="Beta-lactamase2"/>
    <property type="match status" value="1"/>
</dbReference>
<dbReference type="SUPFAM" id="SSF56601">
    <property type="entry name" value="beta-lactamase/transpeptidase-like"/>
    <property type="match status" value="1"/>
</dbReference>
<feature type="domain" description="Beta-lactamase class A catalytic" evidence="1">
    <location>
        <begin position="22"/>
        <end position="260"/>
    </location>
</feature>
<evidence type="ECO:0000259" key="1">
    <source>
        <dbReference type="Pfam" id="PF13354"/>
    </source>
</evidence>
<comment type="caution">
    <text evidence="2">The sequence shown here is derived from an EMBL/GenBank/DDBJ whole genome shotgun (WGS) entry which is preliminary data.</text>
</comment>
<dbReference type="GO" id="GO:0046677">
    <property type="term" value="P:response to antibiotic"/>
    <property type="evidence" value="ECO:0007669"/>
    <property type="project" value="InterPro"/>
</dbReference>
<sequence>MSNPSETIERVSQEMGTCFVSCRRLDSPGSFAVRDRDVVPIASMYKVLVALEVADAFASGALLPSARVTVGAEQHSVGGLGMNEFAHPVEISLVDLLYLSLAWSDNTASDLLLSYVGLDALHARARALELETMQVVGGCRTLLRNAGEDFGYLTETAAAAADWDPPTDTADLKLNRTTRASMADLVQLGSLLASEQAAQPDACRVVSDLMTRQISKSRFAAAFPDDSWTRISKTGTLAPWRGEFGLLTRNDGAQLALAVVLRQHHAATPDAIVDQAIADVARSAVAVIVDND</sequence>
<evidence type="ECO:0000313" key="2">
    <source>
        <dbReference type="EMBL" id="NDL59527.1"/>
    </source>
</evidence>
<keyword evidence="3" id="KW-1185">Reference proteome</keyword>
<dbReference type="InterPro" id="IPR000871">
    <property type="entry name" value="Beta-lactam_class-A"/>
</dbReference>
<dbReference type="PANTHER" id="PTHR35333:SF3">
    <property type="entry name" value="BETA-LACTAMASE-TYPE TRANSPEPTIDASE FOLD CONTAINING PROTEIN"/>
    <property type="match status" value="1"/>
</dbReference>
<name>A0A7K3M971_9ACTN</name>
<dbReference type="GO" id="GO:0008800">
    <property type="term" value="F:beta-lactamase activity"/>
    <property type="evidence" value="ECO:0007669"/>
    <property type="project" value="InterPro"/>
</dbReference>
<protein>
    <recommendedName>
        <fullName evidence="1">Beta-lactamase class A catalytic domain-containing protein</fullName>
    </recommendedName>
</protein>
<organism evidence="2 3">
    <name type="scientific">Phytoactinopolyspora mesophila</name>
    <dbReference type="NCBI Taxonomy" id="2650750"/>
    <lineage>
        <taxon>Bacteria</taxon>
        <taxon>Bacillati</taxon>
        <taxon>Actinomycetota</taxon>
        <taxon>Actinomycetes</taxon>
        <taxon>Jiangellales</taxon>
        <taxon>Jiangellaceae</taxon>
        <taxon>Phytoactinopolyspora</taxon>
    </lineage>
</organism>